<evidence type="ECO:0000313" key="4">
    <source>
        <dbReference type="EMBL" id="CAD8303653.1"/>
    </source>
</evidence>
<dbReference type="Pfam" id="PF13012">
    <property type="entry name" value="MitMem_reg"/>
    <property type="match status" value="1"/>
</dbReference>
<keyword evidence="2" id="KW-0736">Signalosome</keyword>
<evidence type="ECO:0000256" key="1">
    <source>
        <dbReference type="ARBA" id="ARBA00010893"/>
    </source>
</evidence>
<dbReference type="GO" id="GO:0008180">
    <property type="term" value="C:COP9 signalosome"/>
    <property type="evidence" value="ECO:0007669"/>
    <property type="project" value="UniProtKB-UniRule"/>
</dbReference>
<dbReference type="EMBL" id="HBEC01037035">
    <property type="protein sequence ID" value="CAD8303653.1"/>
    <property type="molecule type" value="Transcribed_RNA"/>
</dbReference>
<dbReference type="PANTHER" id="PTHR10540">
    <property type="entry name" value="EUKARYOTIC TRANSLATION INITIATION FACTOR 3 SUBUNIT F-RELATED"/>
    <property type="match status" value="1"/>
</dbReference>
<dbReference type="AlphaFoldDB" id="A0A7R9VSN0"/>
<evidence type="ECO:0000259" key="3">
    <source>
        <dbReference type="PROSITE" id="PS50249"/>
    </source>
</evidence>
<dbReference type="CDD" id="cd08063">
    <property type="entry name" value="MPN_CSN6"/>
    <property type="match status" value="1"/>
</dbReference>
<keyword evidence="2" id="KW-0539">Nucleus</keyword>
<dbReference type="Gene3D" id="3.40.140.10">
    <property type="entry name" value="Cytidine Deaminase, domain 2"/>
    <property type="match status" value="1"/>
</dbReference>
<accession>A0A7R9VSN0</accession>
<dbReference type="PROSITE" id="PS50249">
    <property type="entry name" value="MPN"/>
    <property type="match status" value="1"/>
</dbReference>
<feature type="domain" description="MPN" evidence="3">
    <location>
        <begin position="21"/>
        <end position="162"/>
    </location>
</feature>
<dbReference type="SMART" id="SM00232">
    <property type="entry name" value="JAB_MPN"/>
    <property type="match status" value="1"/>
</dbReference>
<dbReference type="InterPro" id="IPR000555">
    <property type="entry name" value="JAMM/MPN+_dom"/>
</dbReference>
<dbReference type="InterPro" id="IPR033859">
    <property type="entry name" value="MPN_CSN6"/>
</dbReference>
<reference evidence="4" key="1">
    <citation type="submission" date="2021-01" db="EMBL/GenBank/DDBJ databases">
        <authorList>
            <person name="Corre E."/>
            <person name="Pelletier E."/>
            <person name="Niang G."/>
            <person name="Scheremetjew M."/>
            <person name="Finn R."/>
            <person name="Kale V."/>
            <person name="Holt S."/>
            <person name="Cochrane G."/>
            <person name="Meng A."/>
            <person name="Brown T."/>
            <person name="Cohen L."/>
        </authorList>
    </citation>
    <scope>NUCLEOTIDE SEQUENCE</scope>
    <source>
        <strain evidence="4">CCMP219</strain>
    </source>
</reference>
<dbReference type="InterPro" id="IPR037518">
    <property type="entry name" value="MPN"/>
</dbReference>
<comment type="subcellular location">
    <subcellularLocation>
        <location evidence="2">Cytoplasm</location>
    </subcellularLocation>
    <subcellularLocation>
        <location evidence="2">Nucleus</location>
    </subcellularLocation>
</comment>
<protein>
    <recommendedName>
        <fullName evidence="2">COP9 signalosome complex subunit 6</fullName>
    </recommendedName>
</protein>
<dbReference type="GO" id="GO:0005737">
    <property type="term" value="C:cytoplasm"/>
    <property type="evidence" value="ECO:0007669"/>
    <property type="project" value="UniProtKB-SubCell"/>
</dbReference>
<comment type="function">
    <text evidence="2">Component of the COP9 signalosome complex (CSN), a complex involved in various cellular and developmental processes.</text>
</comment>
<gene>
    <name evidence="4" type="ORF">CEUR00632_LOCUS17177</name>
</gene>
<sequence>MSTSMVEDSAGTRISTSGLELKLHPLVLINVSDHHTRMAANTGQPSAKVFGALLGAHSGRTLDISNTFEIKVDAGPDGAPVIDQEFLKRRKEQYKQVFPKLDTVGWYTTGDAITNADATFNAGMMALNEELNDSPLLLLLSTGVDATRKDLPVTLFETEMHVIEGRPTHVFARSEYAVETSDAERIGVDQVAKILPSGKASGSEQLTAHLVGLHSAIKMLHTRVACIQQLVRAMRDGRTPFDAARVRKISSLMHSLPAMASPMFNGGYLTDYNDTLLTVFLASMTKGVSAANDIADKFSIAYDKSGRRRGVM</sequence>
<comment type="similarity">
    <text evidence="1 2">Belongs to the peptidase M67A family. CSN6 subfamily.</text>
</comment>
<name>A0A7R9VSN0_9CHLO</name>
<proteinExistence type="inferred from homology"/>
<evidence type="ECO:0000256" key="2">
    <source>
        <dbReference type="RuleBase" id="RU367006"/>
    </source>
</evidence>
<dbReference type="GO" id="GO:0008237">
    <property type="term" value="F:metallopeptidase activity"/>
    <property type="evidence" value="ECO:0007669"/>
    <property type="project" value="InterPro"/>
</dbReference>
<keyword evidence="2" id="KW-0963">Cytoplasm</keyword>
<dbReference type="InterPro" id="IPR024969">
    <property type="entry name" value="EIF3F/CSN6-like_C"/>
</dbReference>
<dbReference type="Pfam" id="PF01398">
    <property type="entry name" value="JAB"/>
    <property type="match status" value="1"/>
</dbReference>
<dbReference type="GO" id="GO:0000338">
    <property type="term" value="P:protein deneddylation"/>
    <property type="evidence" value="ECO:0007669"/>
    <property type="project" value="InterPro"/>
</dbReference>
<organism evidence="4">
    <name type="scientific">Chlamydomonas euryale</name>
    <dbReference type="NCBI Taxonomy" id="1486919"/>
    <lineage>
        <taxon>Eukaryota</taxon>
        <taxon>Viridiplantae</taxon>
        <taxon>Chlorophyta</taxon>
        <taxon>core chlorophytes</taxon>
        <taxon>Chlorophyceae</taxon>
        <taxon>CS clade</taxon>
        <taxon>Chlamydomonadales</taxon>
        <taxon>Chlamydomonadaceae</taxon>
        <taxon>Chlamydomonas</taxon>
    </lineage>
</organism>
<dbReference type="PANTHER" id="PTHR10540:SF8">
    <property type="entry name" value="COP9 SIGNALOSOME COMPLEX SUBUNIT 6"/>
    <property type="match status" value="1"/>
</dbReference>